<dbReference type="EMBL" id="PDGH01000051">
    <property type="protein sequence ID" value="POB49273.1"/>
    <property type="molecule type" value="Genomic_DNA"/>
</dbReference>
<dbReference type="Pfam" id="PF04612">
    <property type="entry name" value="T2SSM"/>
    <property type="match status" value="1"/>
</dbReference>
<reference evidence="2 5" key="1">
    <citation type="submission" date="2017-01" db="EMBL/GenBank/DDBJ databases">
        <title>Complete Genome Sequence of Vibrio vulnificus FORC_053.</title>
        <authorList>
            <consortium name="Food-borne Pathogen Omics Research Center"/>
            <person name="Chung H.Y."/>
            <person name="Na E.J."/>
            <person name="Song J.S."/>
            <person name="Kim H."/>
            <person name="Lee J.-H."/>
            <person name="Ryu S."/>
            <person name="Choi S.H."/>
        </authorList>
    </citation>
    <scope>NUCLEOTIDE SEQUENCE [LARGE SCALE GENOMIC DNA]</scope>
    <source>
        <strain evidence="2 5">FORC_053</strain>
    </source>
</reference>
<evidence type="ECO:0000313" key="2">
    <source>
        <dbReference type="EMBL" id="AXX58676.1"/>
    </source>
</evidence>
<name>A0A2S3R6F8_VIBVL</name>
<evidence type="ECO:0000256" key="1">
    <source>
        <dbReference type="SAM" id="Phobius"/>
    </source>
</evidence>
<keyword evidence="1" id="KW-0812">Transmembrane</keyword>
<organism evidence="3 4">
    <name type="scientific">Vibrio vulnificus</name>
    <dbReference type="NCBI Taxonomy" id="672"/>
    <lineage>
        <taxon>Bacteria</taxon>
        <taxon>Pseudomonadati</taxon>
        <taxon>Pseudomonadota</taxon>
        <taxon>Gammaproteobacteria</taxon>
        <taxon>Vibrionales</taxon>
        <taxon>Vibrionaceae</taxon>
        <taxon>Vibrio</taxon>
    </lineage>
</organism>
<reference evidence="3 4" key="2">
    <citation type="journal article" date="2018" name="Front. Microbiol.">
        <title>Phylogeny of Vibrio vulnificus from the Analysis of the Core-Genome: Implications for Intra-Species Taxonomy.</title>
        <authorList>
            <person name="Roig F.J."/>
            <person name="Gonzalez-Candelas F."/>
            <person name="Sanjuan E."/>
            <person name="Fouz B."/>
            <person name="Feil E.J."/>
            <person name="Llorens C."/>
            <person name="Baker-Austin C."/>
            <person name="Oliver J.D."/>
            <person name="Danin-Poleg Y."/>
            <person name="Gibas C.J."/>
            <person name="Kashi Y."/>
            <person name="Gulig P.A."/>
            <person name="Morrison S.S."/>
            <person name="Amaro C."/>
        </authorList>
    </citation>
    <scope>NUCLEOTIDE SEQUENCE [LARGE SCALE GENOMIC DNA]</scope>
    <source>
        <strain evidence="3 4">CECT4608</strain>
    </source>
</reference>
<proteinExistence type="predicted"/>
<dbReference type="Proteomes" id="UP000263418">
    <property type="component" value="Chromosome 1"/>
</dbReference>
<dbReference type="GO" id="GO:0015627">
    <property type="term" value="C:type II protein secretion system complex"/>
    <property type="evidence" value="ECO:0007669"/>
    <property type="project" value="InterPro"/>
</dbReference>
<evidence type="ECO:0000313" key="3">
    <source>
        <dbReference type="EMBL" id="POB49273.1"/>
    </source>
</evidence>
<gene>
    <name evidence="3" type="ORF">CRN52_04760</name>
    <name evidence="2" type="ORF">FORC53_0337</name>
</gene>
<dbReference type="EMBL" id="CP019290">
    <property type="protein sequence ID" value="AXX58676.1"/>
    <property type="molecule type" value="Genomic_DNA"/>
</dbReference>
<dbReference type="InterPro" id="IPR007690">
    <property type="entry name" value="T2SS_GspM"/>
</dbReference>
<evidence type="ECO:0000313" key="4">
    <source>
        <dbReference type="Proteomes" id="UP000237466"/>
    </source>
</evidence>
<sequence>MKQQWNAWNDKFLALSGREKWLITLCGLVVIVLLLFTLVIEPAWKQLAAKKEQLSSTIQLNQKLQGDILVIQAKLNKDPNREIDIEMKSLLARSQELGMQLSEVIGNLLSPSQMAELLETVLDKSSGVKLISLESLRAEPIEGNPENSEYSGYYVHPVRLEMTGDFFAIQGYLSKLENLPVKYYWRRFHYQVEEYPQARVVLEVYTLGTRQEFIGG</sequence>
<keyword evidence="1" id="KW-1133">Transmembrane helix</keyword>
<dbReference type="RefSeq" id="WP_011079392.1">
    <property type="nucleotide sequence ID" value="NZ_CABMOC010000015.1"/>
</dbReference>
<protein>
    <submittedName>
        <fullName evidence="3">MSHA biogenesis protein MshJ</fullName>
    </submittedName>
</protein>
<accession>A0A2S3R6F8</accession>
<dbReference type="Proteomes" id="UP000237466">
    <property type="component" value="Unassembled WGS sequence"/>
</dbReference>
<dbReference type="AlphaFoldDB" id="A0A2S3R6F8"/>
<feature type="transmembrane region" description="Helical" evidence="1">
    <location>
        <begin position="21"/>
        <end position="40"/>
    </location>
</feature>
<dbReference type="GO" id="GO:0015628">
    <property type="term" value="P:protein secretion by the type II secretion system"/>
    <property type="evidence" value="ECO:0007669"/>
    <property type="project" value="InterPro"/>
</dbReference>
<dbReference type="OMA" id="MDPNQDY"/>
<keyword evidence="1" id="KW-0472">Membrane</keyword>
<evidence type="ECO:0000313" key="5">
    <source>
        <dbReference type="Proteomes" id="UP000263418"/>
    </source>
</evidence>